<dbReference type="AlphaFoldDB" id="A0AAV1M5B2"/>
<evidence type="ECO:0000313" key="2">
    <source>
        <dbReference type="Proteomes" id="UP001314205"/>
    </source>
</evidence>
<reference evidence="1 2" key="1">
    <citation type="submission" date="2023-11" db="EMBL/GenBank/DDBJ databases">
        <authorList>
            <person name="Hedman E."/>
            <person name="Englund M."/>
            <person name="Stromberg M."/>
            <person name="Nyberg Akerstrom W."/>
            <person name="Nylinder S."/>
            <person name="Jareborg N."/>
            <person name="Kallberg Y."/>
            <person name="Kronander E."/>
        </authorList>
    </citation>
    <scope>NUCLEOTIDE SEQUENCE [LARGE SCALE GENOMIC DNA]</scope>
</reference>
<sequence>MSCFINIELKVKGSDLGGLVGCVVVVRGAKALALCQQDGAERAQHGGQAAQQLAARRPRRRHARLQLRAAQRHQLAFAQRLHTQHHHHHHQLNTLGQGLTKCALRRPDA</sequence>
<accession>A0AAV1M5B2</accession>
<gene>
    <name evidence="1" type="ORF">PARMNEM_LOCUS21273</name>
</gene>
<evidence type="ECO:0000313" key="1">
    <source>
        <dbReference type="EMBL" id="CAK1602831.1"/>
    </source>
</evidence>
<keyword evidence="2" id="KW-1185">Reference proteome</keyword>
<name>A0AAV1M5B2_9NEOP</name>
<comment type="caution">
    <text evidence="1">The sequence shown here is derived from an EMBL/GenBank/DDBJ whole genome shotgun (WGS) entry which is preliminary data.</text>
</comment>
<protein>
    <submittedName>
        <fullName evidence="1">Uncharacterized protein</fullName>
    </submittedName>
</protein>
<organism evidence="1 2">
    <name type="scientific">Parnassius mnemosyne</name>
    <name type="common">clouded apollo</name>
    <dbReference type="NCBI Taxonomy" id="213953"/>
    <lineage>
        <taxon>Eukaryota</taxon>
        <taxon>Metazoa</taxon>
        <taxon>Ecdysozoa</taxon>
        <taxon>Arthropoda</taxon>
        <taxon>Hexapoda</taxon>
        <taxon>Insecta</taxon>
        <taxon>Pterygota</taxon>
        <taxon>Neoptera</taxon>
        <taxon>Endopterygota</taxon>
        <taxon>Lepidoptera</taxon>
        <taxon>Glossata</taxon>
        <taxon>Ditrysia</taxon>
        <taxon>Papilionoidea</taxon>
        <taxon>Papilionidae</taxon>
        <taxon>Parnassiinae</taxon>
        <taxon>Parnassini</taxon>
        <taxon>Parnassius</taxon>
        <taxon>Driopa</taxon>
    </lineage>
</organism>
<dbReference type="EMBL" id="CAVLGL010000148">
    <property type="protein sequence ID" value="CAK1602831.1"/>
    <property type="molecule type" value="Genomic_DNA"/>
</dbReference>
<proteinExistence type="predicted"/>
<dbReference type="Proteomes" id="UP001314205">
    <property type="component" value="Unassembled WGS sequence"/>
</dbReference>